<accession>A0A1Q9ECW8</accession>
<comment type="caution">
    <text evidence="2">The sequence shown here is derived from an EMBL/GenBank/DDBJ whole genome shotgun (WGS) entry which is preliminary data.</text>
</comment>
<name>A0A1Q9ECW8_SYMMI</name>
<protein>
    <submittedName>
        <fullName evidence="2">Uncharacterized protein</fullName>
    </submittedName>
</protein>
<dbReference type="EMBL" id="LSRX01000190">
    <property type="protein sequence ID" value="OLQ05274.1"/>
    <property type="molecule type" value="Genomic_DNA"/>
</dbReference>
<feature type="region of interest" description="Disordered" evidence="1">
    <location>
        <begin position="153"/>
        <end position="184"/>
    </location>
</feature>
<reference evidence="2 3" key="1">
    <citation type="submission" date="2016-02" db="EMBL/GenBank/DDBJ databases">
        <title>Genome analysis of coral dinoflagellate symbionts highlights evolutionary adaptations to a symbiotic lifestyle.</title>
        <authorList>
            <person name="Aranda M."/>
            <person name="Li Y."/>
            <person name="Liew Y.J."/>
            <person name="Baumgarten S."/>
            <person name="Simakov O."/>
            <person name="Wilson M."/>
            <person name="Piel J."/>
            <person name="Ashoor H."/>
            <person name="Bougouffa S."/>
            <person name="Bajic V.B."/>
            <person name="Ryu T."/>
            <person name="Ravasi T."/>
            <person name="Bayer T."/>
            <person name="Micklem G."/>
            <person name="Kim H."/>
            <person name="Bhak J."/>
            <person name="Lajeunesse T.C."/>
            <person name="Voolstra C.R."/>
        </authorList>
    </citation>
    <scope>NUCLEOTIDE SEQUENCE [LARGE SCALE GENOMIC DNA]</scope>
    <source>
        <strain evidence="2 3">CCMP2467</strain>
    </source>
</reference>
<dbReference type="OrthoDB" id="413962at2759"/>
<sequence>MPGGKGGARHFAKPQVDEGLLLKVLSSHADIVASMGAYEAVSKSQAANPQGLIRVLPLVNGLLRLEPTCEVHPGNLRSALLELLMQEPGLNQTKFNGKTWCNMRVQRLGVVLSHFRRLRLSDDLRACASKLNSCDFLRLSPIVESIVVKAETNKERPPQKRLRAAVEEDLEEGRPKRRLTGKVSLDSDGWPNCFNEKTAEEGALVKGSGDEEGALVKGSGDEALASAEEGSPPALPTPREPQFLRRRPAAKGKAGILEKRKPWVVLKVTYAKKPERAYIQGITSPGEKKRLIVEVSRFRSELYREHIQTLHKLFKDEHLTKAEAMQMKEELCNK</sequence>
<dbReference type="Proteomes" id="UP000186817">
    <property type="component" value="Unassembled WGS sequence"/>
</dbReference>
<feature type="region of interest" description="Disordered" evidence="1">
    <location>
        <begin position="223"/>
        <end position="253"/>
    </location>
</feature>
<dbReference type="AlphaFoldDB" id="A0A1Q9ECW8"/>
<evidence type="ECO:0000256" key="1">
    <source>
        <dbReference type="SAM" id="MobiDB-lite"/>
    </source>
</evidence>
<organism evidence="2 3">
    <name type="scientific">Symbiodinium microadriaticum</name>
    <name type="common">Dinoflagellate</name>
    <name type="synonym">Zooxanthella microadriatica</name>
    <dbReference type="NCBI Taxonomy" id="2951"/>
    <lineage>
        <taxon>Eukaryota</taxon>
        <taxon>Sar</taxon>
        <taxon>Alveolata</taxon>
        <taxon>Dinophyceae</taxon>
        <taxon>Suessiales</taxon>
        <taxon>Symbiodiniaceae</taxon>
        <taxon>Symbiodinium</taxon>
    </lineage>
</organism>
<proteinExistence type="predicted"/>
<evidence type="ECO:0000313" key="3">
    <source>
        <dbReference type="Proteomes" id="UP000186817"/>
    </source>
</evidence>
<evidence type="ECO:0000313" key="2">
    <source>
        <dbReference type="EMBL" id="OLQ05274.1"/>
    </source>
</evidence>
<keyword evidence="3" id="KW-1185">Reference proteome</keyword>
<gene>
    <name evidence="2" type="ORF">AK812_SmicGene11556</name>
</gene>